<feature type="signal peptide" evidence="2">
    <location>
        <begin position="1"/>
        <end position="24"/>
    </location>
</feature>
<dbReference type="KEGG" id="scl:sce5553"/>
<dbReference type="HOGENOM" id="CLU_821116_0_0_7"/>
<feature type="compositionally biased region" description="Gly residues" evidence="1">
    <location>
        <begin position="38"/>
        <end position="49"/>
    </location>
</feature>
<organism evidence="4 5">
    <name type="scientific">Sorangium cellulosum (strain So ce56)</name>
    <name type="common">Polyangium cellulosum (strain So ce56)</name>
    <dbReference type="NCBI Taxonomy" id="448385"/>
    <lineage>
        <taxon>Bacteria</taxon>
        <taxon>Pseudomonadati</taxon>
        <taxon>Myxococcota</taxon>
        <taxon>Polyangia</taxon>
        <taxon>Polyangiales</taxon>
        <taxon>Polyangiaceae</taxon>
        <taxon>Sorangium</taxon>
    </lineage>
</organism>
<name>A9G329_SORC5</name>
<keyword evidence="5" id="KW-1185">Reference proteome</keyword>
<gene>
    <name evidence="4" type="ordered locus">sce5553</name>
</gene>
<feature type="region of interest" description="Disordered" evidence="1">
    <location>
        <begin position="35"/>
        <end position="123"/>
    </location>
</feature>
<evidence type="ECO:0000313" key="4">
    <source>
        <dbReference type="EMBL" id="CAN95716.1"/>
    </source>
</evidence>
<feature type="domain" description="Cip1-like core" evidence="3">
    <location>
        <begin position="158"/>
        <end position="330"/>
    </location>
</feature>
<evidence type="ECO:0000256" key="2">
    <source>
        <dbReference type="SAM" id="SignalP"/>
    </source>
</evidence>
<dbReference type="Pfam" id="PF21340">
    <property type="entry name" value="Polysacc_lyase-like"/>
    <property type="match status" value="1"/>
</dbReference>
<keyword evidence="2" id="KW-0732">Signal</keyword>
<sequence>MTFHREIARFTWVGISCLALSAAAAGCSDGAIDASETGGAGGSGAGTGGASSVSSGTGNPAASSSNGSTSNGSTTSTSNGSTTSTSSSSSGGGGDTSSSTSTTSTGTPETSATSSTGSGTPTGGCPASATFCSDFEGDGLPEGATYRPSYQAQDALKNMAIDTSVFHAGSRALRVNPGASGYDWRMLSVPAPGSKFWVRLYVRSSVDIGQAEHNAYFQAMTGSGEPNEGHNVEVAEQYCQIVLNLHDAVVLSTGGATQCGSGGVKLPKDQWHCMEAYFDGTKGDVQVYAGGTKIIDKTGWDKLDYKSFSFGYLGFHGPARTMWYDDVAVAPERIGCAP</sequence>
<evidence type="ECO:0000256" key="1">
    <source>
        <dbReference type="SAM" id="MobiDB-lite"/>
    </source>
</evidence>
<dbReference type="EMBL" id="AM746676">
    <property type="protein sequence ID" value="CAN95716.1"/>
    <property type="molecule type" value="Genomic_DNA"/>
</dbReference>
<dbReference type="STRING" id="448385.sce5553"/>
<dbReference type="PROSITE" id="PS51257">
    <property type="entry name" value="PROKAR_LIPOPROTEIN"/>
    <property type="match status" value="1"/>
</dbReference>
<evidence type="ECO:0000259" key="3">
    <source>
        <dbReference type="Pfam" id="PF21340"/>
    </source>
</evidence>
<feature type="compositionally biased region" description="Low complexity" evidence="1">
    <location>
        <begin position="96"/>
        <end position="123"/>
    </location>
</feature>
<dbReference type="AlphaFoldDB" id="A9G329"/>
<dbReference type="InterPro" id="IPR048955">
    <property type="entry name" value="Cip1-like_core"/>
</dbReference>
<dbReference type="Gene3D" id="2.60.120.200">
    <property type="match status" value="1"/>
</dbReference>
<dbReference type="eggNOG" id="COG5297">
    <property type="taxonomic scope" value="Bacteria"/>
</dbReference>
<dbReference type="Proteomes" id="UP000002139">
    <property type="component" value="Chromosome"/>
</dbReference>
<protein>
    <recommendedName>
        <fullName evidence="3">Cip1-like core domain-containing protein</fullName>
    </recommendedName>
</protein>
<evidence type="ECO:0000313" key="5">
    <source>
        <dbReference type="Proteomes" id="UP000002139"/>
    </source>
</evidence>
<accession>A9G329</accession>
<proteinExistence type="predicted"/>
<feature type="chain" id="PRO_5002735144" description="Cip1-like core domain-containing protein" evidence="2">
    <location>
        <begin position="25"/>
        <end position="338"/>
    </location>
</feature>
<reference evidence="4 5" key="1">
    <citation type="journal article" date="2007" name="Nat. Biotechnol.">
        <title>Complete genome sequence of the myxobacterium Sorangium cellulosum.</title>
        <authorList>
            <person name="Schneiker S."/>
            <person name="Perlova O."/>
            <person name="Kaiser O."/>
            <person name="Gerth K."/>
            <person name="Alici A."/>
            <person name="Altmeyer M.O."/>
            <person name="Bartels D."/>
            <person name="Bekel T."/>
            <person name="Beyer S."/>
            <person name="Bode E."/>
            <person name="Bode H.B."/>
            <person name="Bolten C.J."/>
            <person name="Choudhuri J.V."/>
            <person name="Doss S."/>
            <person name="Elnakady Y.A."/>
            <person name="Frank B."/>
            <person name="Gaigalat L."/>
            <person name="Goesmann A."/>
            <person name="Groeger C."/>
            <person name="Gross F."/>
            <person name="Jelsbak L."/>
            <person name="Jelsbak L."/>
            <person name="Kalinowski J."/>
            <person name="Kegler C."/>
            <person name="Knauber T."/>
            <person name="Konietzny S."/>
            <person name="Kopp M."/>
            <person name="Krause L."/>
            <person name="Krug D."/>
            <person name="Linke B."/>
            <person name="Mahmud T."/>
            <person name="Martinez-Arias R."/>
            <person name="McHardy A.C."/>
            <person name="Merai M."/>
            <person name="Meyer F."/>
            <person name="Mormann S."/>
            <person name="Munoz-Dorado J."/>
            <person name="Perez J."/>
            <person name="Pradella S."/>
            <person name="Rachid S."/>
            <person name="Raddatz G."/>
            <person name="Rosenau F."/>
            <person name="Rueckert C."/>
            <person name="Sasse F."/>
            <person name="Scharfe M."/>
            <person name="Schuster S.C."/>
            <person name="Suen G."/>
            <person name="Treuner-Lange A."/>
            <person name="Velicer G.J."/>
            <person name="Vorholter F.-J."/>
            <person name="Weissman K.J."/>
            <person name="Welch R.D."/>
            <person name="Wenzel S.C."/>
            <person name="Whitworth D.E."/>
            <person name="Wilhelm S."/>
            <person name="Wittmann C."/>
            <person name="Bloecker H."/>
            <person name="Puehler A."/>
            <person name="Mueller R."/>
        </authorList>
    </citation>
    <scope>NUCLEOTIDE SEQUENCE [LARGE SCALE GENOMIC DNA]</scope>
    <source>
        <strain evidence="5">So ce56</strain>
    </source>
</reference>
<feature type="compositionally biased region" description="Low complexity" evidence="1">
    <location>
        <begin position="50"/>
        <end position="89"/>
    </location>
</feature>